<dbReference type="InterPro" id="IPR002744">
    <property type="entry name" value="MIP18-like"/>
</dbReference>
<evidence type="ECO:0000313" key="3">
    <source>
        <dbReference type="Proteomes" id="UP000316096"/>
    </source>
</evidence>
<keyword evidence="3" id="KW-1185">Reference proteome</keyword>
<evidence type="ECO:0000313" key="2">
    <source>
        <dbReference type="EMBL" id="TQL90984.1"/>
    </source>
</evidence>
<name>A0A543C1P0_9ACTN</name>
<dbReference type="SUPFAM" id="SSF117916">
    <property type="entry name" value="Fe-S cluster assembly (FSCA) domain-like"/>
    <property type="match status" value="1"/>
</dbReference>
<gene>
    <name evidence="2" type="ORF">FB559_8305</name>
</gene>
<reference evidence="2 3" key="1">
    <citation type="submission" date="2019-06" db="EMBL/GenBank/DDBJ databases">
        <title>Sequencing the genomes of 1000 actinobacteria strains.</title>
        <authorList>
            <person name="Klenk H.-P."/>
        </authorList>
    </citation>
    <scope>NUCLEOTIDE SEQUENCE [LARGE SCALE GENOMIC DNA]</scope>
    <source>
        <strain evidence="2 3">DSM 102200</strain>
    </source>
</reference>
<protein>
    <submittedName>
        <fullName evidence="2">Metal-sulfur cluster biosynthetic enzyme</fullName>
    </submittedName>
</protein>
<dbReference type="EMBL" id="VFOZ01000002">
    <property type="protein sequence ID" value="TQL90984.1"/>
    <property type="molecule type" value="Genomic_DNA"/>
</dbReference>
<dbReference type="Proteomes" id="UP000316096">
    <property type="component" value="Unassembled WGS sequence"/>
</dbReference>
<accession>A0A543C1P0</accession>
<proteinExistence type="predicted"/>
<comment type="caution">
    <text evidence="2">The sequence shown here is derived from an EMBL/GenBank/DDBJ whole genome shotgun (WGS) entry which is preliminary data.</text>
</comment>
<dbReference type="InterPro" id="IPR034904">
    <property type="entry name" value="FSCA_dom_sf"/>
</dbReference>
<dbReference type="Pfam" id="PF01883">
    <property type="entry name" value="FeS_assembly_P"/>
    <property type="match status" value="1"/>
</dbReference>
<feature type="domain" description="MIP18 family-like" evidence="1">
    <location>
        <begin position="15"/>
        <end position="87"/>
    </location>
</feature>
<organism evidence="2 3">
    <name type="scientific">Actinoallomurus bryophytorum</name>
    <dbReference type="NCBI Taxonomy" id="1490222"/>
    <lineage>
        <taxon>Bacteria</taxon>
        <taxon>Bacillati</taxon>
        <taxon>Actinomycetota</taxon>
        <taxon>Actinomycetes</taxon>
        <taxon>Streptosporangiales</taxon>
        <taxon>Thermomonosporaceae</taxon>
        <taxon>Actinoallomurus</taxon>
    </lineage>
</organism>
<dbReference type="AlphaFoldDB" id="A0A543C1P0"/>
<dbReference type="RefSeq" id="WP_141962944.1">
    <property type="nucleotide sequence ID" value="NZ_VFOZ01000002.1"/>
</dbReference>
<evidence type="ECO:0000259" key="1">
    <source>
        <dbReference type="Pfam" id="PF01883"/>
    </source>
</evidence>
<sequence>MTPAGTAPPVTDVAAAVWSALGTVRDPELDRPITDLRFVSEVSTEDGRVRVRLRLPTYFCAPNFAYLMVDDARRAIVGLPGVTGVEVVLEDHFASGEINHGVAAGEGFEAAFDGLAAGELGGLRRVFLRKGYVAAQERVCAGLADPDVRLGDLPDSPAKEAFLLRRAELGLDCAPDAYVLADPDGEHVPAGRTTRYLRFARTVRISMESNEEYCRGLLRIRYEEQP</sequence>
<dbReference type="OrthoDB" id="153551at2"/>
<dbReference type="Gene3D" id="3.30.300.130">
    <property type="entry name" value="Fe-S cluster assembly (FSCA)"/>
    <property type="match status" value="1"/>
</dbReference>